<dbReference type="EMBL" id="KB096325">
    <property type="protein sequence ID" value="ESO05674.1"/>
    <property type="molecule type" value="Genomic_DNA"/>
</dbReference>
<reference evidence="10" key="3">
    <citation type="submission" date="2015-06" db="UniProtKB">
        <authorList>
            <consortium name="EnsemblMetazoa"/>
        </authorList>
    </citation>
    <scope>IDENTIFICATION</scope>
</reference>
<feature type="transmembrane region" description="Helical" evidence="7">
    <location>
        <begin position="902"/>
        <end position="922"/>
    </location>
</feature>
<dbReference type="GeneID" id="20215442"/>
<dbReference type="RefSeq" id="XP_009016307.1">
    <property type="nucleotide sequence ID" value="XM_009018059.1"/>
</dbReference>
<evidence type="ECO:0000256" key="3">
    <source>
        <dbReference type="ARBA" id="ARBA00022741"/>
    </source>
</evidence>
<dbReference type="InterPro" id="IPR003439">
    <property type="entry name" value="ABC_transporter-like_ATP-bd"/>
</dbReference>
<evidence type="ECO:0000256" key="4">
    <source>
        <dbReference type="ARBA" id="ARBA00022840"/>
    </source>
</evidence>
<keyword evidence="11" id="KW-1185">Reference proteome</keyword>
<dbReference type="STRING" id="6412.T1G2Z4"/>
<evidence type="ECO:0000259" key="8">
    <source>
        <dbReference type="PROSITE" id="PS50893"/>
    </source>
</evidence>
<evidence type="ECO:0000313" key="11">
    <source>
        <dbReference type="Proteomes" id="UP000015101"/>
    </source>
</evidence>
<feature type="transmembrane region" description="Helical" evidence="7">
    <location>
        <begin position="1197"/>
        <end position="1219"/>
    </location>
</feature>
<feature type="transmembrane region" description="Helical" evidence="7">
    <location>
        <begin position="315"/>
        <end position="339"/>
    </location>
</feature>
<dbReference type="InterPro" id="IPR017871">
    <property type="entry name" value="ABC_transporter-like_CS"/>
</dbReference>
<dbReference type="HOGENOM" id="CLU_000604_19_1_1"/>
<dbReference type="GO" id="GO:0006869">
    <property type="term" value="P:lipid transport"/>
    <property type="evidence" value="ECO:0000318"/>
    <property type="project" value="GO_Central"/>
</dbReference>
<dbReference type="SUPFAM" id="SSF52540">
    <property type="entry name" value="P-loop containing nucleoside triphosphate hydrolases"/>
    <property type="match status" value="2"/>
</dbReference>
<keyword evidence="2 7" id="KW-0812">Transmembrane</keyword>
<feature type="transmembrane region" description="Helical" evidence="7">
    <location>
        <begin position="1308"/>
        <end position="1330"/>
    </location>
</feature>
<dbReference type="Pfam" id="PF23321">
    <property type="entry name" value="R1_ABCA1"/>
    <property type="match status" value="1"/>
</dbReference>
<feature type="transmembrane region" description="Helical" evidence="7">
    <location>
        <begin position="273"/>
        <end position="295"/>
    </location>
</feature>
<gene>
    <name evidence="10" type="primary">20215442</name>
    <name evidence="9" type="ORF">HELRODRAFT_77531</name>
</gene>
<accession>T1G2Z4</accession>
<evidence type="ECO:0000256" key="6">
    <source>
        <dbReference type="ARBA" id="ARBA00023136"/>
    </source>
</evidence>
<feature type="transmembrane region" description="Helical" evidence="7">
    <location>
        <begin position="1280"/>
        <end position="1302"/>
    </location>
</feature>
<dbReference type="InterPro" id="IPR027417">
    <property type="entry name" value="P-loop_NTPase"/>
</dbReference>
<dbReference type="GO" id="GO:0042626">
    <property type="term" value="F:ATPase-coupled transmembrane transporter activity"/>
    <property type="evidence" value="ECO:0000318"/>
    <property type="project" value="GO_Central"/>
</dbReference>
<dbReference type="PANTHER" id="PTHR19229">
    <property type="entry name" value="ATP-BINDING CASSETTE TRANSPORTER SUBFAMILY A ABCA"/>
    <property type="match status" value="1"/>
</dbReference>
<dbReference type="GO" id="GO:0005524">
    <property type="term" value="F:ATP binding"/>
    <property type="evidence" value="ECO:0007669"/>
    <property type="project" value="UniProtKB-KW"/>
</dbReference>
<dbReference type="KEGG" id="hro:HELRODRAFT_77531"/>
<evidence type="ECO:0000256" key="1">
    <source>
        <dbReference type="ARBA" id="ARBA00004141"/>
    </source>
</evidence>
<proteinExistence type="predicted"/>
<dbReference type="InParanoid" id="T1G2Z4"/>
<feature type="domain" description="ABC transporter" evidence="8">
    <location>
        <begin position="534"/>
        <end position="763"/>
    </location>
</feature>
<dbReference type="GO" id="GO:0140359">
    <property type="term" value="F:ABC-type transporter activity"/>
    <property type="evidence" value="ECO:0007669"/>
    <property type="project" value="InterPro"/>
</dbReference>
<sequence>MFKVDENKNKLLSEVFNISQEAFCNEFFGVFKIVKPLFVGKIFYTAENQDVIDIINEANKSYHILLHTKKFLANLDSISSTFFNTFNDKNNVVVKELKLLGPFLKFFGNSFLFDFVPTTPTSYYVLKSKLRLASLVMNCLAEDRFQQVENEYLLKKRAVPFINNKTFLTGLVFDLKKSSNNSIPFLSYKIMVDHYFIKLLNKFNMRESTEFTIFHLNPRIVPAFIQSGFVYIQDIIDHAFIKWYTGVDNIGTTLQQFPTPCHVEDIFQIVHSLLLPLFMVISWLTFVPIIVKDIVIEKELKLSEFMKIMGLSNSVHWLAWFIHYFIITMFPVLMTTILVKIGNLLIHSSSSLYTVFMMIYMAALITQCFMFSVFFNHSNTGAAFSTIFYFISFLPYKFCINFQYSMNIHYKIIASLSYTSAFGFGCSYMAKYEDLEEGLQWSNMFKSPDEADQFNFGYCMLMMIVDIILHVVITLYVERVHPGNYGVAKPWYFPIDWVVNICQLKRFSNRTKAPTINQMNVITEPLTTNLDTGVSTVNLVKKFKKFVAVNNLNAEFYKNHVTGFLGHNGAGKTTTLSIITGLYGPSSGTVYVNNMDIKTQIKEIRKIISLCPQHNILYDDLTVMEHLLFYSMLKGLPKKEIKSECNRILMDLNLFDKRDVNSSYLSGGMKRKLSVGIAYIGSPDVVVLDEPTAGVDAYARRSIWDLIQKYKKNRTTILSTHLMDEADILSDRLIIINKGQVRASGSIMFLKKHFGKGYHLDISFDKNFNDEIERQKAVDNFEKLLKQFFPNASLEISVHGYGISCILPFAHNDIFHQFFNDLHSKKKELRFSNYGLSNITLERVFTEANKNINSKDKMSVEQSFNYNFNVCPPFKTLKNLNLVFNQSSALFAKRLYILRRSFKLMFCQLILPPIFLLLMLLLTDYGFKISSDISDMELHPWLTKSKDSNLVVFLSRNKNLHWDVKPVENSLLNEPWMGNKCLDPAVHTLTDEKCDIKTLKTNLSLFRSMKNPRFNVSCSCTSGYKRCFDQFSGKPPPELKLINGDVFQNLTNYNIQKYLVDTQHNFSETRFAGIEFRSRGSLHFSFSEKLLNITKSLISLSDQTLRGLDIFNVSNVSRALMKNIETIAPKFITNHLATVWFSHESPVSVVAYTNVLHNALLRSHSKDVSHKKLGLSVHLQSISRKSKKSIVNKALEVFPPVTILFSLTIIPTSFLFFLLNEKNSGLIHLQFISGVNSTLYWLTNFIWDLSTFLLLSAVFLIEFVIFDCKEYISADNCPTFILLLLSYIWAVIPFTYFFFWIFTDPNTAYIFLSSFYFLIGFIPFIITFVLDFIEDGKDRNDFYKVLFSIVPQFSLTRGLVDLNYNQMNYEIQSTLLGEHKVEFLNPLALDMVGKYIVALFGFGSVFFISFFIIECMSHQNVFLKRKLNIQVSQKRPINSDKDDDVLLEEERVHNNPGGSSVAVSNLVKSFGHKLCFSLKRVDTIMAVNDVSFGVLNEECFGLLGINGAGKTTLFKILTGDIRPTSGSVYMKGSNVTQNIKKSKNLFGYCPQFDSLCNFMNVEEHLVHFSRLRGASLEDVKLICDWAYFNLNLLAYKNTLAKHLSGGNKRKLSIALALIGNPDVVYLDEPTAGIDPNARKYVWESIVGTVKAGHSVVLTSHSLEECEFLCNRLTIMVSGELKCIGTIQHLKNKFNEGYMVEVKLAEGDESYGQFLVYITQHFPKVQINEHHLNFVKFLLPPTYDDLSSIFNVLTEAKSSLLIVDYAINQTKLEQIFWSFAKQARVSV</sequence>
<feature type="transmembrane region" description="Helical" evidence="7">
    <location>
        <begin position="455"/>
        <end position="477"/>
    </location>
</feature>
<dbReference type="EMBL" id="AMQM01003851">
    <property type="status" value="NOT_ANNOTATED_CDS"/>
    <property type="molecule type" value="Genomic_DNA"/>
</dbReference>
<evidence type="ECO:0000313" key="10">
    <source>
        <dbReference type="EnsemblMetazoa" id="HelroP77531"/>
    </source>
</evidence>
<dbReference type="Proteomes" id="UP000015101">
    <property type="component" value="Unassembled WGS sequence"/>
</dbReference>
<evidence type="ECO:0000256" key="5">
    <source>
        <dbReference type="ARBA" id="ARBA00022989"/>
    </source>
</evidence>
<dbReference type="FunFam" id="3.40.50.300:FF:003747">
    <property type="entry name" value="Uncharacterized protein"/>
    <property type="match status" value="1"/>
</dbReference>
<feature type="transmembrane region" description="Helical" evidence="7">
    <location>
        <begin position="381"/>
        <end position="400"/>
    </location>
</feature>
<dbReference type="GO" id="GO:0016887">
    <property type="term" value="F:ATP hydrolysis activity"/>
    <property type="evidence" value="ECO:0007669"/>
    <property type="project" value="InterPro"/>
</dbReference>
<feature type="domain" description="ABC transporter" evidence="8">
    <location>
        <begin position="1461"/>
        <end position="1702"/>
    </location>
</feature>
<reference evidence="11" key="1">
    <citation type="submission" date="2012-12" db="EMBL/GenBank/DDBJ databases">
        <authorList>
            <person name="Hellsten U."/>
            <person name="Grimwood J."/>
            <person name="Chapman J.A."/>
            <person name="Shapiro H."/>
            <person name="Aerts A."/>
            <person name="Otillar R.P."/>
            <person name="Terry A.Y."/>
            <person name="Boore J.L."/>
            <person name="Simakov O."/>
            <person name="Marletaz F."/>
            <person name="Cho S.-J."/>
            <person name="Edsinger-Gonzales E."/>
            <person name="Havlak P."/>
            <person name="Kuo D.-H."/>
            <person name="Larsson T."/>
            <person name="Lv J."/>
            <person name="Arendt D."/>
            <person name="Savage R."/>
            <person name="Osoegawa K."/>
            <person name="de Jong P."/>
            <person name="Lindberg D.R."/>
            <person name="Seaver E.C."/>
            <person name="Weisblat D.A."/>
            <person name="Putnam N.H."/>
            <person name="Grigoriev I.V."/>
            <person name="Rokhsar D.S."/>
        </authorList>
    </citation>
    <scope>NUCLEOTIDE SEQUENCE</scope>
</reference>
<dbReference type="SMART" id="SM00382">
    <property type="entry name" value="AAA"/>
    <property type="match status" value="2"/>
</dbReference>
<dbReference type="InterPro" id="IPR013525">
    <property type="entry name" value="ABC2_TM"/>
</dbReference>
<dbReference type="Gene3D" id="3.40.50.300">
    <property type="entry name" value="P-loop containing nucleotide triphosphate hydrolases"/>
    <property type="match status" value="2"/>
</dbReference>
<dbReference type="CTD" id="20215442"/>
<keyword evidence="5 7" id="KW-1133">Transmembrane helix</keyword>
<dbReference type="InterPro" id="IPR003593">
    <property type="entry name" value="AAA+_ATPase"/>
</dbReference>
<evidence type="ECO:0000256" key="7">
    <source>
        <dbReference type="SAM" id="Phobius"/>
    </source>
</evidence>
<evidence type="ECO:0000313" key="9">
    <source>
        <dbReference type="EMBL" id="ESO05674.1"/>
    </source>
</evidence>
<dbReference type="Pfam" id="PF00005">
    <property type="entry name" value="ABC_tran"/>
    <property type="match status" value="2"/>
</dbReference>
<dbReference type="eggNOG" id="KOG0059">
    <property type="taxonomic scope" value="Eukaryota"/>
</dbReference>
<dbReference type="InterPro" id="IPR026082">
    <property type="entry name" value="ABCA"/>
</dbReference>
<dbReference type="GO" id="GO:0016020">
    <property type="term" value="C:membrane"/>
    <property type="evidence" value="ECO:0007669"/>
    <property type="project" value="UniProtKB-SubCell"/>
</dbReference>
<name>T1G2Z4_HELRO</name>
<dbReference type="FunFam" id="3.40.50.300:FF:001253">
    <property type="entry name" value="ATP-binding cassette protein subfamily A, member 10"/>
    <property type="match status" value="1"/>
</dbReference>
<dbReference type="OrthoDB" id="10255969at2759"/>
<keyword evidence="6 7" id="KW-0472">Membrane</keyword>
<feature type="transmembrane region" description="Helical" evidence="7">
    <location>
        <begin position="351"/>
        <end position="375"/>
    </location>
</feature>
<dbReference type="GO" id="GO:0005319">
    <property type="term" value="F:lipid transporter activity"/>
    <property type="evidence" value="ECO:0000318"/>
    <property type="project" value="GO_Central"/>
</dbReference>
<dbReference type="PROSITE" id="PS00211">
    <property type="entry name" value="ABC_TRANSPORTER_1"/>
    <property type="match status" value="2"/>
</dbReference>
<comment type="subcellular location">
    <subcellularLocation>
        <location evidence="1">Membrane</location>
        <topology evidence="1">Multi-pass membrane protein</topology>
    </subcellularLocation>
</comment>
<organism evidence="10 11">
    <name type="scientific">Helobdella robusta</name>
    <name type="common">Californian leech</name>
    <dbReference type="NCBI Taxonomy" id="6412"/>
    <lineage>
        <taxon>Eukaryota</taxon>
        <taxon>Metazoa</taxon>
        <taxon>Spiralia</taxon>
        <taxon>Lophotrochozoa</taxon>
        <taxon>Annelida</taxon>
        <taxon>Clitellata</taxon>
        <taxon>Hirudinea</taxon>
        <taxon>Rhynchobdellida</taxon>
        <taxon>Glossiphoniidae</taxon>
        <taxon>Helobdella</taxon>
    </lineage>
</organism>
<keyword evidence="3" id="KW-0547">Nucleotide-binding</keyword>
<dbReference type="PANTHER" id="PTHR19229:SF250">
    <property type="entry name" value="ABC TRANSPORTER DOMAIN-CONTAINING PROTEIN-RELATED"/>
    <property type="match status" value="1"/>
</dbReference>
<dbReference type="PROSITE" id="PS50893">
    <property type="entry name" value="ABC_TRANSPORTER_2"/>
    <property type="match status" value="2"/>
</dbReference>
<feature type="transmembrane region" description="Helical" evidence="7">
    <location>
        <begin position="1249"/>
        <end position="1268"/>
    </location>
</feature>
<dbReference type="Pfam" id="PF12698">
    <property type="entry name" value="ABC2_membrane_3"/>
    <property type="match status" value="2"/>
</dbReference>
<dbReference type="CDD" id="cd03263">
    <property type="entry name" value="ABC_subfamily_A"/>
    <property type="match status" value="2"/>
</dbReference>
<evidence type="ECO:0000256" key="2">
    <source>
        <dbReference type="ARBA" id="ARBA00022692"/>
    </source>
</evidence>
<protein>
    <recommendedName>
        <fullName evidence="8">ABC transporter domain-containing protein</fullName>
    </recommendedName>
</protein>
<feature type="transmembrane region" description="Helical" evidence="7">
    <location>
        <begin position="1395"/>
        <end position="1416"/>
    </location>
</feature>
<dbReference type="EnsemblMetazoa" id="HelroT77531">
    <property type="protein sequence ID" value="HelroP77531"/>
    <property type="gene ID" value="HelroG77531"/>
</dbReference>
<dbReference type="InterPro" id="IPR056264">
    <property type="entry name" value="R2_ABCA1-4-like"/>
</dbReference>
<keyword evidence="4" id="KW-0067">ATP-binding</keyword>
<reference evidence="9 11" key="2">
    <citation type="journal article" date="2013" name="Nature">
        <title>Insights into bilaterian evolution from three spiralian genomes.</title>
        <authorList>
            <person name="Simakov O."/>
            <person name="Marletaz F."/>
            <person name="Cho S.J."/>
            <person name="Edsinger-Gonzales E."/>
            <person name="Havlak P."/>
            <person name="Hellsten U."/>
            <person name="Kuo D.H."/>
            <person name="Larsson T."/>
            <person name="Lv J."/>
            <person name="Arendt D."/>
            <person name="Savage R."/>
            <person name="Osoegawa K."/>
            <person name="de Jong P."/>
            <person name="Grimwood J."/>
            <person name="Chapman J.A."/>
            <person name="Shapiro H."/>
            <person name="Aerts A."/>
            <person name="Otillar R.P."/>
            <person name="Terry A.Y."/>
            <person name="Boore J.L."/>
            <person name="Grigoriev I.V."/>
            <person name="Lindberg D.R."/>
            <person name="Seaver E.C."/>
            <person name="Weisblat D.A."/>
            <person name="Putnam N.H."/>
            <person name="Rokhsar D.S."/>
        </authorList>
    </citation>
    <scope>NUCLEOTIDE SEQUENCE</scope>
</reference>